<dbReference type="Gene3D" id="3.40.50.1980">
    <property type="entry name" value="Nitrogenase molybdenum iron protein domain"/>
    <property type="match status" value="2"/>
</dbReference>
<dbReference type="GO" id="GO:0005524">
    <property type="term" value="F:ATP binding"/>
    <property type="evidence" value="ECO:0007669"/>
    <property type="project" value="UniProtKB-KW"/>
</dbReference>
<dbReference type="PROSITE" id="PS50983">
    <property type="entry name" value="FE_B12_PBP"/>
    <property type="match status" value="1"/>
</dbReference>
<sequence length="341" mass="36768">MPLSRRTFIQALSLLLCLPTLEGTAATPLSLHVGERPAPAHIRRIISAGAPADMLLLAAAPEKLLGFSSFDFSQFPDAPVPADIARLPRLGRLAGHASTLSLETLLALEPDLVVDCGNVDDSWVSQAQRVSERSKIPWVLIGGNLASSAQQLLTIGDIVGTEARTRRQAALAQRFIADAQAFSSGSRARTRFYAARGAKGLETGLAGSLHTEAAELLGLENVARVAGRSGLTQVSLENLLAWQPDIILTQNVTTQNYILQDPAWKGVSAVAKRQVLLLDGLPFGWLDAPPGINRLAGMRRLHAWLDPRIQTSLQDDLTRYSSLFWHAALTPARYATLMHSA</sequence>
<keyword evidence="3" id="KW-0547">Nucleotide-binding</keyword>
<protein>
    <submittedName>
        <fullName evidence="3">ABC transporter ATP-binding protein</fullName>
    </submittedName>
</protein>
<keyword evidence="3" id="KW-0067">ATP-binding</keyword>
<name>A0A855EWN4_RAOOR</name>
<reference evidence="3 4" key="1">
    <citation type="submission" date="2017-07" db="EMBL/GenBank/DDBJ databases">
        <title>Raoultella ornithinolytica strain HH3 draft genome.</title>
        <authorList>
            <person name="Duceppe M.-O."/>
            <person name="Huang H."/>
            <person name="Phipps-Todd B."/>
        </authorList>
    </citation>
    <scope>NUCLEOTIDE SEQUENCE [LARGE SCALE GENOMIC DNA]</scope>
    <source>
        <strain evidence="3 4">HH3</strain>
    </source>
</reference>
<keyword evidence="1" id="KW-0732">Signal</keyword>
<dbReference type="EMBL" id="NKYI01000026">
    <property type="protein sequence ID" value="PIK82790.1"/>
    <property type="molecule type" value="Genomic_DNA"/>
</dbReference>
<evidence type="ECO:0000313" key="4">
    <source>
        <dbReference type="Proteomes" id="UP000229713"/>
    </source>
</evidence>
<gene>
    <name evidence="3" type="ORF">CFY86_18600</name>
</gene>
<evidence type="ECO:0000313" key="3">
    <source>
        <dbReference type="EMBL" id="PIK82790.1"/>
    </source>
</evidence>
<dbReference type="AlphaFoldDB" id="A0A855EWN4"/>
<proteinExistence type="predicted"/>
<dbReference type="Pfam" id="PF01497">
    <property type="entry name" value="Peripla_BP_2"/>
    <property type="match status" value="1"/>
</dbReference>
<feature type="domain" description="Fe/B12 periplasmic-binding" evidence="2">
    <location>
        <begin position="44"/>
        <end position="309"/>
    </location>
</feature>
<dbReference type="GO" id="GO:0071281">
    <property type="term" value="P:cellular response to iron ion"/>
    <property type="evidence" value="ECO:0007669"/>
    <property type="project" value="TreeGrafter"/>
</dbReference>
<dbReference type="InterPro" id="IPR002491">
    <property type="entry name" value="ABC_transptr_periplasmic_BD"/>
</dbReference>
<dbReference type="Gene3D" id="1.20.58.2180">
    <property type="match status" value="1"/>
</dbReference>
<dbReference type="RefSeq" id="WP_099843984.1">
    <property type="nucleotide sequence ID" value="NZ_NKYI01000026.1"/>
</dbReference>
<dbReference type="PANTHER" id="PTHR30535:SF34">
    <property type="entry name" value="MOLYBDATE-BINDING PROTEIN MOLA"/>
    <property type="match status" value="1"/>
</dbReference>
<evidence type="ECO:0000256" key="1">
    <source>
        <dbReference type="SAM" id="SignalP"/>
    </source>
</evidence>
<feature type="chain" id="PRO_5032798332" evidence="1">
    <location>
        <begin position="26"/>
        <end position="341"/>
    </location>
</feature>
<dbReference type="InterPro" id="IPR050902">
    <property type="entry name" value="ABC_Transporter_SBP"/>
</dbReference>
<evidence type="ECO:0000259" key="2">
    <source>
        <dbReference type="PROSITE" id="PS50983"/>
    </source>
</evidence>
<organism evidence="3 4">
    <name type="scientific">Raoultella ornithinolytica</name>
    <name type="common">Klebsiella ornithinolytica</name>
    <dbReference type="NCBI Taxonomy" id="54291"/>
    <lineage>
        <taxon>Bacteria</taxon>
        <taxon>Pseudomonadati</taxon>
        <taxon>Pseudomonadota</taxon>
        <taxon>Gammaproteobacteria</taxon>
        <taxon>Enterobacterales</taxon>
        <taxon>Enterobacteriaceae</taxon>
        <taxon>Klebsiella/Raoultella group</taxon>
        <taxon>Raoultella</taxon>
    </lineage>
</organism>
<dbReference type="PANTHER" id="PTHR30535">
    <property type="entry name" value="VITAMIN B12-BINDING PROTEIN"/>
    <property type="match status" value="1"/>
</dbReference>
<accession>A0A855EWN4</accession>
<comment type="caution">
    <text evidence="3">The sequence shown here is derived from an EMBL/GenBank/DDBJ whole genome shotgun (WGS) entry which is preliminary data.</text>
</comment>
<dbReference type="Proteomes" id="UP000229713">
    <property type="component" value="Unassembled WGS sequence"/>
</dbReference>
<feature type="signal peptide" evidence="1">
    <location>
        <begin position="1"/>
        <end position="25"/>
    </location>
</feature>
<dbReference type="SUPFAM" id="SSF53807">
    <property type="entry name" value="Helical backbone' metal receptor"/>
    <property type="match status" value="1"/>
</dbReference>